<evidence type="ECO:0000313" key="4">
    <source>
        <dbReference type="Proteomes" id="UP000813444"/>
    </source>
</evidence>
<organism evidence="3 4">
    <name type="scientific">Stachybotrys elegans</name>
    <dbReference type="NCBI Taxonomy" id="80388"/>
    <lineage>
        <taxon>Eukaryota</taxon>
        <taxon>Fungi</taxon>
        <taxon>Dikarya</taxon>
        <taxon>Ascomycota</taxon>
        <taxon>Pezizomycotina</taxon>
        <taxon>Sordariomycetes</taxon>
        <taxon>Hypocreomycetidae</taxon>
        <taxon>Hypocreales</taxon>
        <taxon>Stachybotryaceae</taxon>
        <taxon>Stachybotrys</taxon>
    </lineage>
</organism>
<dbReference type="AlphaFoldDB" id="A0A8K0T125"/>
<feature type="transmembrane region" description="Helical" evidence="1">
    <location>
        <begin position="236"/>
        <end position="258"/>
    </location>
</feature>
<dbReference type="InterPro" id="IPR053001">
    <property type="entry name" value="MNNG_permease-like"/>
</dbReference>
<feature type="transmembrane region" description="Helical" evidence="1">
    <location>
        <begin position="306"/>
        <end position="325"/>
    </location>
</feature>
<evidence type="ECO:0000313" key="3">
    <source>
        <dbReference type="EMBL" id="KAH7324191.1"/>
    </source>
</evidence>
<protein>
    <recommendedName>
        <fullName evidence="2">DUF3533 domain-containing protein</fullName>
    </recommendedName>
</protein>
<dbReference type="EMBL" id="JAGPNK010000003">
    <property type="protein sequence ID" value="KAH7324191.1"/>
    <property type="molecule type" value="Genomic_DNA"/>
</dbReference>
<feature type="transmembrane region" description="Helical" evidence="1">
    <location>
        <begin position="31"/>
        <end position="54"/>
    </location>
</feature>
<dbReference type="InterPro" id="IPR022703">
    <property type="entry name" value="DUF3533"/>
</dbReference>
<dbReference type="OrthoDB" id="2140105at2759"/>
<sequence>MAASTTDSAASATLGRVSLRHSSWNGQRKGIFIPLVGAAVMLYLVFLGDMSYLFGTTFHQRDHIHALNVLVIDFDGGAISEALSNTYQHMQGAGFPTLDFQSASGRYSDPAAVRDAVCSGDYWGAMYTHAGASDELASAVSGGPGAADYAPNNTVSYIYNQARYPTIADNALGANLRALVTAAREAYYGTDQGREALANLDRADAGAVQAFLNPFQPSAELITPTMQGSRAYYNTLNVVFPILLTFFFLLVVNGISIAKGLPLRLRRRDFWILRFVVSKAYAFFAALIITAYTWAFREDWAVGSHVFATNWMIVWFLIDINWQVFDATIGAYVPMELAPIFMMTWVLMNVASAAFPLQIAPGFYRIGFAFPAYNIYSLQVQAWSGCANELHIALPVLFTWWVLGHIAAVFAVRKRCADAEKAAMPVVDEPAQHKQADVASVGLDTPKVA</sequence>
<dbReference type="Pfam" id="PF12051">
    <property type="entry name" value="DUF3533"/>
    <property type="match status" value="1"/>
</dbReference>
<feature type="transmembrane region" description="Helical" evidence="1">
    <location>
        <begin position="270"/>
        <end position="294"/>
    </location>
</feature>
<dbReference type="PANTHER" id="PTHR34814:SF2">
    <property type="entry name" value="DUF3533 DOMAIN-CONTAINING PROTEIN"/>
    <property type="match status" value="1"/>
</dbReference>
<keyword evidence="1" id="KW-1133">Transmembrane helix</keyword>
<reference evidence="3" key="1">
    <citation type="journal article" date="2021" name="Nat. Commun.">
        <title>Genetic determinants of endophytism in the Arabidopsis root mycobiome.</title>
        <authorList>
            <person name="Mesny F."/>
            <person name="Miyauchi S."/>
            <person name="Thiergart T."/>
            <person name="Pickel B."/>
            <person name="Atanasova L."/>
            <person name="Karlsson M."/>
            <person name="Huettel B."/>
            <person name="Barry K.W."/>
            <person name="Haridas S."/>
            <person name="Chen C."/>
            <person name="Bauer D."/>
            <person name="Andreopoulos W."/>
            <person name="Pangilinan J."/>
            <person name="LaButti K."/>
            <person name="Riley R."/>
            <person name="Lipzen A."/>
            <person name="Clum A."/>
            <person name="Drula E."/>
            <person name="Henrissat B."/>
            <person name="Kohler A."/>
            <person name="Grigoriev I.V."/>
            <person name="Martin F.M."/>
            <person name="Hacquard S."/>
        </authorList>
    </citation>
    <scope>NUCLEOTIDE SEQUENCE</scope>
    <source>
        <strain evidence="3">MPI-CAGE-CH-0235</strain>
    </source>
</reference>
<feature type="transmembrane region" description="Helical" evidence="1">
    <location>
        <begin position="337"/>
        <end position="355"/>
    </location>
</feature>
<feature type="domain" description="DUF3533" evidence="2">
    <location>
        <begin position="39"/>
        <end position="405"/>
    </location>
</feature>
<keyword evidence="1" id="KW-0812">Transmembrane</keyword>
<proteinExistence type="predicted"/>
<keyword evidence="1" id="KW-0472">Membrane</keyword>
<dbReference type="GO" id="GO:0016020">
    <property type="term" value="C:membrane"/>
    <property type="evidence" value="ECO:0007669"/>
    <property type="project" value="TreeGrafter"/>
</dbReference>
<dbReference type="PANTHER" id="PTHR34814">
    <property type="entry name" value="NITROSOGUANIDINE RESISTANCE PROTEIN SNG1"/>
    <property type="match status" value="1"/>
</dbReference>
<evidence type="ECO:0000259" key="2">
    <source>
        <dbReference type="Pfam" id="PF12051"/>
    </source>
</evidence>
<comment type="caution">
    <text evidence="3">The sequence shown here is derived from an EMBL/GenBank/DDBJ whole genome shotgun (WGS) entry which is preliminary data.</text>
</comment>
<evidence type="ECO:0000256" key="1">
    <source>
        <dbReference type="SAM" id="Phobius"/>
    </source>
</evidence>
<gene>
    <name evidence="3" type="ORF">B0I35DRAFT_423685</name>
</gene>
<feature type="transmembrane region" description="Helical" evidence="1">
    <location>
        <begin position="392"/>
        <end position="412"/>
    </location>
</feature>
<accession>A0A8K0T125</accession>
<keyword evidence="4" id="KW-1185">Reference proteome</keyword>
<name>A0A8K0T125_9HYPO</name>
<dbReference type="Proteomes" id="UP000813444">
    <property type="component" value="Unassembled WGS sequence"/>
</dbReference>